<dbReference type="PANTHER" id="PTHR12271:SF123">
    <property type="entry name" value="PROTEIN HESO1"/>
    <property type="match status" value="1"/>
</dbReference>
<dbReference type="PANTHER" id="PTHR12271">
    <property type="entry name" value="POLY A POLYMERASE CID PAP -RELATED"/>
    <property type="match status" value="1"/>
</dbReference>
<dbReference type="AlphaFoldDB" id="A0AAF0XQ23"/>
<dbReference type="GO" id="GO:0031123">
    <property type="term" value="P:RNA 3'-end processing"/>
    <property type="evidence" value="ECO:0007669"/>
    <property type="project" value="TreeGrafter"/>
</dbReference>
<evidence type="ECO:0000259" key="1">
    <source>
        <dbReference type="Pfam" id="PF22600"/>
    </source>
</evidence>
<dbReference type="GO" id="GO:0050265">
    <property type="term" value="F:RNA uridylyltransferase activity"/>
    <property type="evidence" value="ECO:0007669"/>
    <property type="project" value="TreeGrafter"/>
</dbReference>
<evidence type="ECO:0000313" key="2">
    <source>
        <dbReference type="EMBL" id="WOH11890.1"/>
    </source>
</evidence>
<dbReference type="EMBL" id="CP093350">
    <property type="protein sequence ID" value="WOH11890.1"/>
    <property type="molecule type" value="Genomic_DNA"/>
</dbReference>
<evidence type="ECO:0000313" key="3">
    <source>
        <dbReference type="Proteomes" id="UP000077755"/>
    </source>
</evidence>
<reference evidence="2" key="2">
    <citation type="submission" date="2022-03" db="EMBL/GenBank/DDBJ databases">
        <title>Draft title - Genomic analysis of global carrot germplasm unveils the trajectory of domestication and the origin of high carotenoid orange carrot.</title>
        <authorList>
            <person name="Iorizzo M."/>
            <person name="Ellison S."/>
            <person name="Senalik D."/>
            <person name="Macko-Podgorni A."/>
            <person name="Grzebelus D."/>
            <person name="Bostan H."/>
            <person name="Rolling W."/>
            <person name="Curaba J."/>
            <person name="Simon P."/>
        </authorList>
    </citation>
    <scope>NUCLEOTIDE SEQUENCE</scope>
    <source>
        <tissue evidence="2">Leaf</tissue>
    </source>
</reference>
<keyword evidence="3" id="KW-1185">Reference proteome</keyword>
<dbReference type="Proteomes" id="UP000077755">
    <property type="component" value="Chromosome 8"/>
</dbReference>
<dbReference type="InterPro" id="IPR054708">
    <property type="entry name" value="MTPAP-like_central"/>
</dbReference>
<dbReference type="Gene3D" id="1.10.1410.10">
    <property type="match status" value="1"/>
</dbReference>
<organism evidence="2 3">
    <name type="scientific">Daucus carota subsp. sativus</name>
    <name type="common">Carrot</name>
    <dbReference type="NCBI Taxonomy" id="79200"/>
    <lineage>
        <taxon>Eukaryota</taxon>
        <taxon>Viridiplantae</taxon>
        <taxon>Streptophyta</taxon>
        <taxon>Embryophyta</taxon>
        <taxon>Tracheophyta</taxon>
        <taxon>Spermatophyta</taxon>
        <taxon>Magnoliopsida</taxon>
        <taxon>eudicotyledons</taxon>
        <taxon>Gunneridae</taxon>
        <taxon>Pentapetalae</taxon>
        <taxon>asterids</taxon>
        <taxon>campanulids</taxon>
        <taxon>Apiales</taxon>
        <taxon>Apiaceae</taxon>
        <taxon>Apioideae</taxon>
        <taxon>Scandiceae</taxon>
        <taxon>Daucinae</taxon>
        <taxon>Daucus</taxon>
        <taxon>Daucus sect. Daucus</taxon>
    </lineage>
</organism>
<name>A0AAF0XQ23_DAUCS</name>
<dbReference type="SUPFAM" id="SSF81631">
    <property type="entry name" value="PAP/OAS1 substrate-binding domain"/>
    <property type="match status" value="1"/>
</dbReference>
<sequence>MSSYILVEHTLKEILLLINPTRDDWGMRFHIIEDVRAAVQSVESLRGATVEPFGSFISNLFTRWGDLDISIEILTNSFISNMTKKEKQNYLKDVLKALRSKGVWRTLTFIGNARVPILKLEHNLQNISCDISINNLLGQMKSKFLFWISEIDGRFRDMVLLVKEWAKAHDINDSKSGSLNSYSLCLLVIFHFQTCVPAILPPLKDIYPGNLSHDLKGMRTVVEKHFEETCVSNINKFRWDESRQINQSSLSTLLISFFAKFRDIYMRASIQGISPYSGQWEDIESNMTWLPRTYVLYVEDPFEQPVNTARGVIDRHLVRIADAIGMTHSALTLHNHNQSTLFAALIRGNRLPYMPRSLLVRDWNNPRNHHQHINGSISSLPHAYPPYNIMVNLHPNNVNIYQLARPNYNTLINVYPNHVNMRPLQPNQNIPVNVNLNHANMNRPTQANQNLVVNINPNHVNINTPFQPNHYQAQQVWRERPNN</sequence>
<dbReference type="Gene3D" id="3.30.460.10">
    <property type="entry name" value="Beta Polymerase, domain 2"/>
    <property type="match status" value="1"/>
</dbReference>
<accession>A0AAF0XQ23</accession>
<gene>
    <name evidence="2" type="ORF">DCAR_0831386</name>
</gene>
<feature type="domain" description="Poly(A) RNA polymerase mitochondrial-like central palm" evidence="1">
    <location>
        <begin position="10"/>
        <end position="145"/>
    </location>
</feature>
<dbReference type="CDD" id="cd05402">
    <property type="entry name" value="NT_PAP_TUTase"/>
    <property type="match status" value="1"/>
</dbReference>
<proteinExistence type="predicted"/>
<reference evidence="2" key="1">
    <citation type="journal article" date="2016" name="Nat. Genet.">
        <title>A high-quality carrot genome assembly provides new insights into carotenoid accumulation and asterid genome evolution.</title>
        <authorList>
            <person name="Iorizzo M."/>
            <person name="Ellison S."/>
            <person name="Senalik D."/>
            <person name="Zeng P."/>
            <person name="Satapoomin P."/>
            <person name="Huang J."/>
            <person name="Bowman M."/>
            <person name="Iovene M."/>
            <person name="Sanseverino W."/>
            <person name="Cavagnaro P."/>
            <person name="Yildiz M."/>
            <person name="Macko-Podgorni A."/>
            <person name="Moranska E."/>
            <person name="Grzebelus E."/>
            <person name="Grzebelus D."/>
            <person name="Ashrafi H."/>
            <person name="Zheng Z."/>
            <person name="Cheng S."/>
            <person name="Spooner D."/>
            <person name="Van Deynze A."/>
            <person name="Simon P."/>
        </authorList>
    </citation>
    <scope>NUCLEOTIDE SEQUENCE</scope>
    <source>
        <tissue evidence="2">Leaf</tissue>
    </source>
</reference>
<dbReference type="KEGG" id="dcr:108198247"/>
<dbReference type="SUPFAM" id="SSF81301">
    <property type="entry name" value="Nucleotidyltransferase"/>
    <property type="match status" value="1"/>
</dbReference>
<protein>
    <recommendedName>
        <fullName evidence="1">Poly(A) RNA polymerase mitochondrial-like central palm domain-containing protein</fullName>
    </recommendedName>
</protein>
<dbReference type="Pfam" id="PF22600">
    <property type="entry name" value="MTPAP-like_central"/>
    <property type="match status" value="1"/>
</dbReference>
<dbReference type="InterPro" id="IPR043519">
    <property type="entry name" value="NT_sf"/>
</dbReference>